<comment type="caution">
    <text evidence="2">The sequence shown here is derived from an EMBL/GenBank/DDBJ whole genome shotgun (WGS) entry which is preliminary data.</text>
</comment>
<keyword evidence="3" id="KW-1185">Reference proteome</keyword>
<feature type="region of interest" description="Disordered" evidence="1">
    <location>
        <begin position="1"/>
        <end position="35"/>
    </location>
</feature>
<evidence type="ECO:0000313" key="2">
    <source>
        <dbReference type="EMBL" id="CAF0862547.1"/>
    </source>
</evidence>
<sequence length="110" mass="12813">MSSQANPIVNPANSGPNASQQLKEQSQSNNLATKEQTENLDEIFKEYEEDTLILLKRFSEIYHQSDLAEQKFRDDINHLSLCTKEYRTNLTRKLSQFKEFISKFSKILNI</sequence>
<organism evidence="2 3">
    <name type="scientific">Brachionus calyciflorus</name>
    <dbReference type="NCBI Taxonomy" id="104777"/>
    <lineage>
        <taxon>Eukaryota</taxon>
        <taxon>Metazoa</taxon>
        <taxon>Spiralia</taxon>
        <taxon>Gnathifera</taxon>
        <taxon>Rotifera</taxon>
        <taxon>Eurotatoria</taxon>
        <taxon>Monogononta</taxon>
        <taxon>Pseudotrocha</taxon>
        <taxon>Ploima</taxon>
        <taxon>Brachionidae</taxon>
        <taxon>Brachionus</taxon>
    </lineage>
</organism>
<accession>A0A813WSH4</accession>
<gene>
    <name evidence="2" type="ORF">OXX778_LOCUS9511</name>
</gene>
<reference evidence="2" key="1">
    <citation type="submission" date="2021-02" db="EMBL/GenBank/DDBJ databases">
        <authorList>
            <person name="Nowell W R."/>
        </authorList>
    </citation>
    <scope>NUCLEOTIDE SEQUENCE</scope>
    <source>
        <strain evidence="2">Ploen Becks lab</strain>
    </source>
</reference>
<proteinExistence type="predicted"/>
<protein>
    <submittedName>
        <fullName evidence="2">Uncharacterized protein</fullName>
    </submittedName>
</protein>
<evidence type="ECO:0000256" key="1">
    <source>
        <dbReference type="SAM" id="MobiDB-lite"/>
    </source>
</evidence>
<dbReference type="EMBL" id="CAJNOC010001410">
    <property type="protein sequence ID" value="CAF0862547.1"/>
    <property type="molecule type" value="Genomic_DNA"/>
</dbReference>
<dbReference type="AlphaFoldDB" id="A0A813WSH4"/>
<feature type="compositionally biased region" description="Polar residues" evidence="1">
    <location>
        <begin position="1"/>
        <end position="34"/>
    </location>
</feature>
<name>A0A813WSH4_9BILA</name>
<dbReference type="Proteomes" id="UP000663879">
    <property type="component" value="Unassembled WGS sequence"/>
</dbReference>
<evidence type="ECO:0000313" key="3">
    <source>
        <dbReference type="Proteomes" id="UP000663879"/>
    </source>
</evidence>